<dbReference type="EMBL" id="VOOR01000059">
    <property type="protein sequence ID" value="TXB61447.1"/>
    <property type="molecule type" value="Genomic_DNA"/>
</dbReference>
<keyword evidence="9" id="KW-0460">Magnesium</keyword>
<evidence type="ECO:0000256" key="2">
    <source>
        <dbReference type="ARBA" id="ARBA00004170"/>
    </source>
</evidence>
<feature type="domain" description="AMP-binding enzyme C-terminal" evidence="16">
    <location>
        <begin position="470"/>
        <end position="544"/>
    </location>
</feature>
<feature type="domain" description="AMP-dependent synthetase/ligase" evidence="15">
    <location>
        <begin position="34"/>
        <end position="420"/>
    </location>
</feature>
<protein>
    <recommendedName>
        <fullName evidence="13">Long-chain-fatty-acid--CoA ligase</fullName>
        <ecNumber evidence="12">6.2.1.3</ecNumber>
    </recommendedName>
    <alternativeName>
        <fullName evidence="14">Long-chain acyl-CoA synthetase</fullName>
    </alternativeName>
</protein>
<keyword evidence="10" id="KW-0443">Lipid metabolism</keyword>
<sequence length="556" mass="61197">MSDQRPWLKNYPSGIPANINPDEYATLVDMLNDTFKKYSKRTAFSCMGKELTFSEVDRLSNDFGAYLLSRGLNPGDKIALMMPNLLQYPIALFGALRAGLVVVNTNPLYTPREMRHQFTDSGAKAIVIAENFASNLQRIIGDTNIQTVITTSIGEMLGFPKKLIVNFVVRNIKKMVPSYDIPNTVSFSDALQQGRKFSLKPHQGSADDVVLLQYTGGTTGVAKGAMLTNRNLVANMLQIRAWMMPFLKEGEEVALNPLPLYHIFAFTVNCLALMSFGTTNVLVTNARDLPSVVDALKSYPVSLTTGVNTLFNALVNHEGFKALDFSSLKVTVGGGMAVQRSVAESWQKLTGCQLSEGYGMTESSPVVSVNPLDGTGRIGTIGLPVPSTDVRIVDQQGNVLGYEQPGELQVRGPQVMKGYYNRPEETAKTLKEGWLCTGDIATLDADGFLRIVDRQKDMILVSGFNVYPNEVEEVVASHPKVLECAAIGIADEKSGEVVKVFVVKKDNSLTEKELIAFCREELTGYKVPKKVEFRKELPKTNVGKILRRELREEAKS</sequence>
<dbReference type="EC" id="6.2.1.3" evidence="12"/>
<keyword evidence="11" id="KW-0472">Membrane</keyword>
<comment type="subcellular location">
    <subcellularLocation>
        <location evidence="2">Membrane</location>
        <topology evidence="2">Peripheral membrane protein</topology>
    </subcellularLocation>
</comment>
<dbReference type="Proteomes" id="UP000321580">
    <property type="component" value="Unassembled WGS sequence"/>
</dbReference>
<evidence type="ECO:0000256" key="7">
    <source>
        <dbReference type="ARBA" id="ARBA00022832"/>
    </source>
</evidence>
<dbReference type="PANTHER" id="PTHR43767:SF8">
    <property type="entry name" value="LONG-CHAIN-FATTY-ACID--COA LIGASE"/>
    <property type="match status" value="1"/>
</dbReference>
<dbReference type="Pfam" id="PF00501">
    <property type="entry name" value="AMP-binding"/>
    <property type="match status" value="1"/>
</dbReference>
<organism evidence="17 18">
    <name type="scientific">Phaeodactylibacter luteus</name>
    <dbReference type="NCBI Taxonomy" id="1564516"/>
    <lineage>
        <taxon>Bacteria</taxon>
        <taxon>Pseudomonadati</taxon>
        <taxon>Bacteroidota</taxon>
        <taxon>Saprospiria</taxon>
        <taxon>Saprospirales</taxon>
        <taxon>Haliscomenobacteraceae</taxon>
        <taxon>Phaeodactylibacter</taxon>
    </lineage>
</organism>
<evidence type="ECO:0000259" key="16">
    <source>
        <dbReference type="Pfam" id="PF13193"/>
    </source>
</evidence>
<evidence type="ECO:0000256" key="5">
    <source>
        <dbReference type="ARBA" id="ARBA00022598"/>
    </source>
</evidence>
<evidence type="ECO:0000256" key="13">
    <source>
        <dbReference type="ARBA" id="ARBA00039545"/>
    </source>
</evidence>
<dbReference type="Gene3D" id="3.40.50.12780">
    <property type="entry name" value="N-terminal domain of ligase-like"/>
    <property type="match status" value="1"/>
</dbReference>
<accession>A0A5C6RGY4</accession>
<evidence type="ECO:0000256" key="9">
    <source>
        <dbReference type="ARBA" id="ARBA00022842"/>
    </source>
</evidence>
<comment type="caution">
    <text evidence="17">The sequence shown here is derived from an EMBL/GenBank/DDBJ whole genome shotgun (WGS) entry which is preliminary data.</text>
</comment>
<dbReference type="InterPro" id="IPR000873">
    <property type="entry name" value="AMP-dep_synth/lig_dom"/>
</dbReference>
<dbReference type="FunFam" id="3.30.300.30:FF:000006">
    <property type="entry name" value="Long-chain-fatty-acid--CoA ligase FadD"/>
    <property type="match status" value="1"/>
</dbReference>
<evidence type="ECO:0000256" key="10">
    <source>
        <dbReference type="ARBA" id="ARBA00023098"/>
    </source>
</evidence>
<dbReference type="PROSITE" id="PS00455">
    <property type="entry name" value="AMP_BINDING"/>
    <property type="match status" value="1"/>
</dbReference>
<evidence type="ECO:0000256" key="1">
    <source>
        <dbReference type="ARBA" id="ARBA00001946"/>
    </source>
</evidence>
<comment type="pathway">
    <text evidence="3">Lipid metabolism; fatty acid beta-oxidation.</text>
</comment>
<keyword evidence="6" id="KW-0547">Nucleotide-binding</keyword>
<evidence type="ECO:0000313" key="17">
    <source>
        <dbReference type="EMBL" id="TXB61447.1"/>
    </source>
</evidence>
<dbReference type="Gene3D" id="3.30.300.30">
    <property type="match status" value="1"/>
</dbReference>
<evidence type="ECO:0000256" key="6">
    <source>
        <dbReference type="ARBA" id="ARBA00022741"/>
    </source>
</evidence>
<dbReference type="PANTHER" id="PTHR43767">
    <property type="entry name" value="LONG-CHAIN-FATTY-ACID--COA LIGASE"/>
    <property type="match status" value="1"/>
</dbReference>
<dbReference type="RefSeq" id="WP_147169175.1">
    <property type="nucleotide sequence ID" value="NZ_VOOR01000059.1"/>
</dbReference>
<evidence type="ECO:0000313" key="18">
    <source>
        <dbReference type="Proteomes" id="UP000321580"/>
    </source>
</evidence>
<dbReference type="GO" id="GO:0016020">
    <property type="term" value="C:membrane"/>
    <property type="evidence" value="ECO:0007669"/>
    <property type="project" value="UniProtKB-SubCell"/>
</dbReference>
<evidence type="ECO:0000256" key="4">
    <source>
        <dbReference type="ARBA" id="ARBA00006432"/>
    </source>
</evidence>
<dbReference type="FunFam" id="3.40.50.12780:FF:000003">
    <property type="entry name" value="Long-chain-fatty-acid--CoA ligase FadD"/>
    <property type="match status" value="1"/>
</dbReference>
<dbReference type="InterPro" id="IPR042099">
    <property type="entry name" value="ANL_N_sf"/>
</dbReference>
<dbReference type="GO" id="GO:0005524">
    <property type="term" value="F:ATP binding"/>
    <property type="evidence" value="ECO:0007669"/>
    <property type="project" value="UniProtKB-KW"/>
</dbReference>
<keyword evidence="7" id="KW-0276">Fatty acid metabolism</keyword>
<dbReference type="OrthoDB" id="9778383at2"/>
<dbReference type="InterPro" id="IPR020845">
    <property type="entry name" value="AMP-binding_CS"/>
</dbReference>
<proteinExistence type="inferred from homology"/>
<reference evidence="17 18" key="1">
    <citation type="submission" date="2019-08" db="EMBL/GenBank/DDBJ databases">
        <title>Genome of Phaeodactylibacter luteus.</title>
        <authorList>
            <person name="Bowman J.P."/>
        </authorList>
    </citation>
    <scope>NUCLEOTIDE SEQUENCE [LARGE SCALE GENOMIC DNA]</scope>
    <source>
        <strain evidence="17 18">KCTC 42180</strain>
    </source>
</reference>
<evidence type="ECO:0000256" key="8">
    <source>
        <dbReference type="ARBA" id="ARBA00022840"/>
    </source>
</evidence>
<dbReference type="SUPFAM" id="SSF56801">
    <property type="entry name" value="Acetyl-CoA synthetase-like"/>
    <property type="match status" value="1"/>
</dbReference>
<dbReference type="InterPro" id="IPR025110">
    <property type="entry name" value="AMP-bd_C"/>
</dbReference>
<evidence type="ECO:0000256" key="3">
    <source>
        <dbReference type="ARBA" id="ARBA00005005"/>
    </source>
</evidence>
<dbReference type="CDD" id="cd05936">
    <property type="entry name" value="FC-FACS_FadD_like"/>
    <property type="match status" value="1"/>
</dbReference>
<dbReference type="AlphaFoldDB" id="A0A5C6RGY4"/>
<dbReference type="Pfam" id="PF13193">
    <property type="entry name" value="AMP-binding_C"/>
    <property type="match status" value="1"/>
</dbReference>
<keyword evidence="18" id="KW-1185">Reference proteome</keyword>
<name>A0A5C6RGY4_9BACT</name>
<dbReference type="GO" id="GO:0004467">
    <property type="term" value="F:long-chain fatty acid-CoA ligase activity"/>
    <property type="evidence" value="ECO:0007669"/>
    <property type="project" value="UniProtKB-EC"/>
</dbReference>
<keyword evidence="8" id="KW-0067">ATP-binding</keyword>
<gene>
    <name evidence="17" type="ORF">FRY97_19100</name>
</gene>
<keyword evidence="5" id="KW-0436">Ligase</keyword>
<evidence type="ECO:0000256" key="14">
    <source>
        <dbReference type="ARBA" id="ARBA00042773"/>
    </source>
</evidence>
<comment type="cofactor">
    <cofactor evidence="1">
        <name>Mg(2+)</name>
        <dbReference type="ChEBI" id="CHEBI:18420"/>
    </cofactor>
</comment>
<dbReference type="InterPro" id="IPR050237">
    <property type="entry name" value="ATP-dep_AMP-bd_enzyme"/>
</dbReference>
<evidence type="ECO:0000259" key="15">
    <source>
        <dbReference type="Pfam" id="PF00501"/>
    </source>
</evidence>
<dbReference type="InterPro" id="IPR045851">
    <property type="entry name" value="AMP-bd_C_sf"/>
</dbReference>
<evidence type="ECO:0000256" key="11">
    <source>
        <dbReference type="ARBA" id="ARBA00023136"/>
    </source>
</evidence>
<comment type="similarity">
    <text evidence="4">Belongs to the ATP-dependent AMP-binding enzyme family.</text>
</comment>
<evidence type="ECO:0000256" key="12">
    <source>
        <dbReference type="ARBA" id="ARBA00026121"/>
    </source>
</evidence>